<accession>A0A1G9UNF2</accession>
<dbReference type="GO" id="GO:0003700">
    <property type="term" value="F:DNA-binding transcription factor activity"/>
    <property type="evidence" value="ECO:0007669"/>
    <property type="project" value="InterPro"/>
</dbReference>
<reference evidence="6" key="1">
    <citation type="submission" date="2016-10" db="EMBL/GenBank/DDBJ databases">
        <authorList>
            <person name="Varghese N."/>
            <person name="Submissions S."/>
        </authorList>
    </citation>
    <scope>NUCLEOTIDE SEQUENCE [LARGE SCALE GENOMIC DNA]</scope>
    <source>
        <strain evidence="6">DSM 19886</strain>
    </source>
</reference>
<dbReference type="InterPro" id="IPR009057">
    <property type="entry name" value="Homeodomain-like_sf"/>
</dbReference>
<keyword evidence="6" id="KW-1185">Reference proteome</keyword>
<dbReference type="GO" id="GO:0043565">
    <property type="term" value="F:sequence-specific DNA binding"/>
    <property type="evidence" value="ECO:0007669"/>
    <property type="project" value="InterPro"/>
</dbReference>
<dbReference type="PANTHER" id="PTHR47893:SF1">
    <property type="entry name" value="REGULATORY PROTEIN PCHR"/>
    <property type="match status" value="1"/>
</dbReference>
<name>A0A1G9UNF2_9FLAO</name>
<dbReference type="InterPro" id="IPR018062">
    <property type="entry name" value="HTH_AraC-typ_CS"/>
</dbReference>
<sequence length="344" mass="40121">MSLTIALHDSSIKEAILDLAENFGFDPEVSENEYCIRIPENLGSGFIKGTQFTHGIGVLEFNFLLNDQLVMEFQKGLIHPLKLLFNRESTILHKFEASEEAQEIHRLESAILSSTPQNNHIFTFPANEPICIYSLEIDRKLFEEKISEFLTDMNDDLMTLFRDLNGTQIFYHKEYYSLDIAKFLEEFTECELLDFMKVVYQEGKTYEILSHQLQQYLDDLNGTGNHKITRKATLDKIENAAEIIKSELDQMDNILTIAKRVGLNQNTLQQGFKRLYKTSVNEYIRNFRIEKAKELLENTDMNITQISYKIGINSRSYFSKLFKKRYGVSPKEYHNQIRKSSEEK</sequence>
<evidence type="ECO:0000313" key="5">
    <source>
        <dbReference type="EMBL" id="SDM61441.1"/>
    </source>
</evidence>
<proteinExistence type="predicted"/>
<dbReference type="PRINTS" id="PR00032">
    <property type="entry name" value="HTHARAC"/>
</dbReference>
<dbReference type="SUPFAM" id="SSF46689">
    <property type="entry name" value="Homeodomain-like"/>
    <property type="match status" value="1"/>
</dbReference>
<evidence type="ECO:0000256" key="1">
    <source>
        <dbReference type="ARBA" id="ARBA00023015"/>
    </source>
</evidence>
<evidence type="ECO:0000313" key="6">
    <source>
        <dbReference type="Proteomes" id="UP000199440"/>
    </source>
</evidence>
<dbReference type="InterPro" id="IPR053142">
    <property type="entry name" value="PchR_regulatory_protein"/>
</dbReference>
<dbReference type="AlphaFoldDB" id="A0A1G9UNF2"/>
<dbReference type="InterPro" id="IPR018060">
    <property type="entry name" value="HTH_AraC"/>
</dbReference>
<dbReference type="Proteomes" id="UP000199440">
    <property type="component" value="Unassembled WGS sequence"/>
</dbReference>
<dbReference type="SMART" id="SM00342">
    <property type="entry name" value="HTH_ARAC"/>
    <property type="match status" value="1"/>
</dbReference>
<gene>
    <name evidence="5" type="ORF">SAMN04488514_111103</name>
</gene>
<evidence type="ECO:0000256" key="3">
    <source>
        <dbReference type="ARBA" id="ARBA00023163"/>
    </source>
</evidence>
<dbReference type="Pfam" id="PF12833">
    <property type="entry name" value="HTH_18"/>
    <property type="match status" value="1"/>
</dbReference>
<dbReference type="RefSeq" id="WP_089893044.1">
    <property type="nucleotide sequence ID" value="NZ_FNGV01000011.1"/>
</dbReference>
<dbReference type="PANTHER" id="PTHR47893">
    <property type="entry name" value="REGULATORY PROTEIN PCHR"/>
    <property type="match status" value="1"/>
</dbReference>
<evidence type="ECO:0000259" key="4">
    <source>
        <dbReference type="PROSITE" id="PS01124"/>
    </source>
</evidence>
<dbReference type="EMBL" id="FNGV01000011">
    <property type="protein sequence ID" value="SDM61441.1"/>
    <property type="molecule type" value="Genomic_DNA"/>
</dbReference>
<dbReference type="InterPro" id="IPR020449">
    <property type="entry name" value="Tscrpt_reg_AraC-type_HTH"/>
</dbReference>
<evidence type="ECO:0000256" key="2">
    <source>
        <dbReference type="ARBA" id="ARBA00023125"/>
    </source>
</evidence>
<keyword evidence="3" id="KW-0804">Transcription</keyword>
<dbReference type="PROSITE" id="PS01124">
    <property type="entry name" value="HTH_ARAC_FAMILY_2"/>
    <property type="match status" value="1"/>
</dbReference>
<dbReference type="STRING" id="192904.SAMN04488514_111103"/>
<protein>
    <submittedName>
        <fullName evidence="5">Transcriptional regulator, AraC family</fullName>
    </submittedName>
</protein>
<organism evidence="5 6">
    <name type="scientific">Kriegella aquimaris</name>
    <dbReference type="NCBI Taxonomy" id="192904"/>
    <lineage>
        <taxon>Bacteria</taxon>
        <taxon>Pseudomonadati</taxon>
        <taxon>Bacteroidota</taxon>
        <taxon>Flavobacteriia</taxon>
        <taxon>Flavobacteriales</taxon>
        <taxon>Flavobacteriaceae</taxon>
        <taxon>Kriegella</taxon>
    </lineage>
</organism>
<keyword evidence="1" id="KW-0805">Transcription regulation</keyword>
<dbReference type="OrthoDB" id="2666928at2"/>
<feature type="domain" description="HTH araC/xylS-type" evidence="4">
    <location>
        <begin position="238"/>
        <end position="336"/>
    </location>
</feature>
<dbReference type="Gene3D" id="1.10.10.60">
    <property type="entry name" value="Homeodomain-like"/>
    <property type="match status" value="2"/>
</dbReference>
<dbReference type="PROSITE" id="PS00041">
    <property type="entry name" value="HTH_ARAC_FAMILY_1"/>
    <property type="match status" value="1"/>
</dbReference>
<keyword evidence="2" id="KW-0238">DNA-binding</keyword>